<feature type="domain" description="tRNA(Ile)-lysidine/2-thiocytidine synthase N-terminal" evidence="7">
    <location>
        <begin position="27"/>
        <end position="195"/>
    </location>
</feature>
<evidence type="ECO:0000259" key="7">
    <source>
        <dbReference type="Pfam" id="PF01171"/>
    </source>
</evidence>
<dbReference type="Pfam" id="PF01171">
    <property type="entry name" value="ATP_bind_3"/>
    <property type="match status" value="1"/>
</dbReference>
<comment type="domain">
    <text evidence="6">The N-terminal region contains the highly conserved SGGXDS motif, predicted to be a P-loop motif involved in ATP binding.</text>
</comment>
<evidence type="ECO:0000256" key="3">
    <source>
        <dbReference type="ARBA" id="ARBA00022741"/>
    </source>
</evidence>
<dbReference type="GO" id="GO:0032267">
    <property type="term" value="F:tRNA(Ile)-lysidine synthase activity"/>
    <property type="evidence" value="ECO:0007669"/>
    <property type="project" value="UniProtKB-EC"/>
</dbReference>
<comment type="subcellular location">
    <subcellularLocation>
        <location evidence="6">Cytoplasm</location>
    </subcellularLocation>
</comment>
<name>A0ABW4HYY7_9SPHN</name>
<gene>
    <name evidence="6 8" type="primary">tilS</name>
    <name evidence="8" type="ORF">ACFSCW_01675</name>
</gene>
<reference evidence="9" key="1">
    <citation type="journal article" date="2019" name="Int. J. Syst. Evol. Microbiol.">
        <title>The Global Catalogue of Microorganisms (GCM) 10K type strain sequencing project: providing services to taxonomists for standard genome sequencing and annotation.</title>
        <authorList>
            <consortium name="The Broad Institute Genomics Platform"/>
            <consortium name="The Broad Institute Genome Sequencing Center for Infectious Disease"/>
            <person name="Wu L."/>
            <person name="Ma J."/>
        </authorList>
    </citation>
    <scope>NUCLEOTIDE SEQUENCE [LARGE SCALE GENOMIC DNA]</scope>
    <source>
        <strain evidence="9">CGMCC 1.16275</strain>
    </source>
</reference>
<dbReference type="EMBL" id="JBHUDY010000001">
    <property type="protein sequence ID" value="MFD1610506.1"/>
    <property type="molecule type" value="Genomic_DNA"/>
</dbReference>
<dbReference type="PANTHER" id="PTHR43033:SF5">
    <property type="entry name" value="TRNA(ILE)-LYSIDINE SYNTHETASE"/>
    <property type="match status" value="1"/>
</dbReference>
<dbReference type="InterPro" id="IPR012094">
    <property type="entry name" value="tRNA_Ile_lys_synt"/>
</dbReference>
<evidence type="ECO:0000256" key="4">
    <source>
        <dbReference type="ARBA" id="ARBA00022840"/>
    </source>
</evidence>
<dbReference type="InterPro" id="IPR014729">
    <property type="entry name" value="Rossmann-like_a/b/a_fold"/>
</dbReference>
<dbReference type="HAMAP" id="MF_01161">
    <property type="entry name" value="tRNA_Ile_lys_synt"/>
    <property type="match status" value="1"/>
</dbReference>
<evidence type="ECO:0000256" key="2">
    <source>
        <dbReference type="ARBA" id="ARBA00022694"/>
    </source>
</evidence>
<dbReference type="NCBIfam" id="TIGR02432">
    <property type="entry name" value="lysidine_TilS_N"/>
    <property type="match status" value="1"/>
</dbReference>
<evidence type="ECO:0000313" key="8">
    <source>
        <dbReference type="EMBL" id="MFD1610506.1"/>
    </source>
</evidence>
<sequence>MQGQSVPHDLAATLEALGVGPGEPLGLAVSGGPDSLALLMLAKHIRPVRVATVDHRLRPEARAEAEMVADFCARLGVPHDILAVQVQGSVQAGAREARYSALGDWCARHALRWLATAHHADDQAETLLMRLSRGSGVSGLAGVRRSRALRDGVELIRPLLDWRKAELEEVVRAAGITPALDPSNFDPAYDRTAARSLLGAAPWLDAARLAQSAANLADAEQALEWAAELAFVERWDGAGLDPRELPTELLRRLVLRILAAFGETPRGPDLMRLIEALRAGRTATLAAIKATPGERWTFAPAPPRRSR</sequence>
<comment type="function">
    <text evidence="6">Ligates lysine onto the cytidine present at position 34 of the AUA codon-specific tRNA(Ile) that contains the anticodon CAU, in an ATP-dependent manner. Cytidine is converted to lysidine, thus changing the amino acid specificity of the tRNA from methionine to isoleucine.</text>
</comment>
<organism evidence="8 9">
    <name type="scientific">Sphingomonas tabacisoli</name>
    <dbReference type="NCBI Taxonomy" id="2249466"/>
    <lineage>
        <taxon>Bacteria</taxon>
        <taxon>Pseudomonadati</taxon>
        <taxon>Pseudomonadota</taxon>
        <taxon>Alphaproteobacteria</taxon>
        <taxon>Sphingomonadales</taxon>
        <taxon>Sphingomonadaceae</taxon>
        <taxon>Sphingomonas</taxon>
    </lineage>
</organism>
<dbReference type="PANTHER" id="PTHR43033">
    <property type="entry name" value="TRNA(ILE)-LYSIDINE SYNTHASE-RELATED"/>
    <property type="match status" value="1"/>
</dbReference>
<keyword evidence="2 6" id="KW-0819">tRNA processing</keyword>
<dbReference type="Proteomes" id="UP001597115">
    <property type="component" value="Unassembled WGS sequence"/>
</dbReference>
<keyword evidence="3 6" id="KW-0547">Nucleotide-binding</keyword>
<keyword evidence="6" id="KW-0963">Cytoplasm</keyword>
<comment type="catalytic activity">
    <reaction evidence="5 6">
        <text>cytidine(34) in tRNA(Ile2) + L-lysine + ATP = lysidine(34) in tRNA(Ile2) + AMP + diphosphate + H(+)</text>
        <dbReference type="Rhea" id="RHEA:43744"/>
        <dbReference type="Rhea" id="RHEA-COMP:10625"/>
        <dbReference type="Rhea" id="RHEA-COMP:10670"/>
        <dbReference type="ChEBI" id="CHEBI:15378"/>
        <dbReference type="ChEBI" id="CHEBI:30616"/>
        <dbReference type="ChEBI" id="CHEBI:32551"/>
        <dbReference type="ChEBI" id="CHEBI:33019"/>
        <dbReference type="ChEBI" id="CHEBI:82748"/>
        <dbReference type="ChEBI" id="CHEBI:83665"/>
        <dbReference type="ChEBI" id="CHEBI:456215"/>
        <dbReference type="EC" id="6.3.4.19"/>
    </reaction>
</comment>
<keyword evidence="1 6" id="KW-0436">Ligase</keyword>
<accession>A0ABW4HYY7</accession>
<dbReference type="SUPFAM" id="SSF52402">
    <property type="entry name" value="Adenine nucleotide alpha hydrolases-like"/>
    <property type="match status" value="1"/>
</dbReference>
<proteinExistence type="inferred from homology"/>
<comment type="similarity">
    <text evidence="6">Belongs to the tRNA(Ile)-lysidine synthase family.</text>
</comment>
<comment type="caution">
    <text evidence="8">The sequence shown here is derived from an EMBL/GenBank/DDBJ whole genome shotgun (WGS) entry which is preliminary data.</text>
</comment>
<protein>
    <recommendedName>
        <fullName evidence="6">tRNA(Ile)-lysidine synthase</fullName>
        <ecNumber evidence="6">6.3.4.19</ecNumber>
    </recommendedName>
    <alternativeName>
        <fullName evidence="6">tRNA(Ile)-2-lysyl-cytidine synthase</fullName>
    </alternativeName>
    <alternativeName>
        <fullName evidence="6">tRNA(Ile)-lysidine synthetase</fullName>
    </alternativeName>
</protein>
<evidence type="ECO:0000256" key="1">
    <source>
        <dbReference type="ARBA" id="ARBA00022598"/>
    </source>
</evidence>
<dbReference type="RefSeq" id="WP_380886229.1">
    <property type="nucleotide sequence ID" value="NZ_JBHUDY010000001.1"/>
</dbReference>
<evidence type="ECO:0000256" key="6">
    <source>
        <dbReference type="HAMAP-Rule" id="MF_01161"/>
    </source>
</evidence>
<dbReference type="CDD" id="cd01992">
    <property type="entry name" value="TilS_N"/>
    <property type="match status" value="1"/>
</dbReference>
<keyword evidence="9" id="KW-1185">Reference proteome</keyword>
<evidence type="ECO:0000256" key="5">
    <source>
        <dbReference type="ARBA" id="ARBA00048539"/>
    </source>
</evidence>
<keyword evidence="4 6" id="KW-0067">ATP-binding</keyword>
<dbReference type="Gene3D" id="3.40.50.620">
    <property type="entry name" value="HUPs"/>
    <property type="match status" value="1"/>
</dbReference>
<dbReference type="InterPro" id="IPR012795">
    <property type="entry name" value="tRNA_Ile_lys_synt_N"/>
</dbReference>
<feature type="binding site" evidence="6">
    <location>
        <begin position="30"/>
        <end position="35"/>
    </location>
    <ligand>
        <name>ATP</name>
        <dbReference type="ChEBI" id="CHEBI:30616"/>
    </ligand>
</feature>
<evidence type="ECO:0000313" key="9">
    <source>
        <dbReference type="Proteomes" id="UP001597115"/>
    </source>
</evidence>
<dbReference type="EC" id="6.3.4.19" evidence="6"/>
<dbReference type="InterPro" id="IPR011063">
    <property type="entry name" value="TilS/TtcA_N"/>
</dbReference>